<feature type="region of interest" description="Disordered" evidence="1">
    <location>
        <begin position="74"/>
        <end position="107"/>
    </location>
</feature>
<name>A0A9W6YH63_9STRA</name>
<protein>
    <submittedName>
        <fullName evidence="2">Unnamed protein product</fullName>
    </submittedName>
</protein>
<feature type="compositionally biased region" description="Basic and acidic residues" evidence="1">
    <location>
        <begin position="1"/>
        <end position="11"/>
    </location>
</feature>
<reference evidence="2" key="1">
    <citation type="submission" date="2023-04" db="EMBL/GenBank/DDBJ databases">
        <title>Phytophthora fragariaefolia NBRC 109709.</title>
        <authorList>
            <person name="Ichikawa N."/>
            <person name="Sato H."/>
            <person name="Tonouchi N."/>
        </authorList>
    </citation>
    <scope>NUCLEOTIDE SEQUENCE</scope>
    <source>
        <strain evidence="2">NBRC 109709</strain>
    </source>
</reference>
<evidence type="ECO:0000256" key="1">
    <source>
        <dbReference type="SAM" id="MobiDB-lite"/>
    </source>
</evidence>
<proteinExistence type="predicted"/>
<dbReference type="Proteomes" id="UP001165121">
    <property type="component" value="Unassembled WGS sequence"/>
</dbReference>
<feature type="compositionally biased region" description="Basic and acidic residues" evidence="1">
    <location>
        <begin position="341"/>
        <end position="360"/>
    </location>
</feature>
<organism evidence="2 3">
    <name type="scientific">Phytophthora fragariaefolia</name>
    <dbReference type="NCBI Taxonomy" id="1490495"/>
    <lineage>
        <taxon>Eukaryota</taxon>
        <taxon>Sar</taxon>
        <taxon>Stramenopiles</taxon>
        <taxon>Oomycota</taxon>
        <taxon>Peronosporomycetes</taxon>
        <taxon>Peronosporales</taxon>
        <taxon>Peronosporaceae</taxon>
        <taxon>Phytophthora</taxon>
    </lineage>
</organism>
<gene>
    <name evidence="2" type="ORF">Pfra01_002740700</name>
</gene>
<feature type="compositionally biased region" description="Basic and acidic residues" evidence="1">
    <location>
        <begin position="81"/>
        <end position="99"/>
    </location>
</feature>
<accession>A0A9W6YH63</accession>
<sequence length="495" mass="55148">MPYDRSERGESNSRAVSGSDRVEGAVAMPVESSDQAWGKSGCEDCITWEKSGCGDCITWGGSCEDGGITWGRNANSNECDSPTRQDHPLPPRTGDDARVGVDSAADEPERALATKRGVLGKRCCEREEYATEPMLTETEHKEIRDAESAMLTTTKGANSLPFALFQRPLLMCGGRTVAARRRQGRAEQPLAVVHGLLAAELREKREERAKILRTMVPRVISGLDKQVDACTVDRRRRVAQRTVKVVRKATARAAAEHSALLQWLPARTVFKTTGRMLAQPKRVLSDDEWLRQLEAYSISASRWLTEEGCLAEMGLARWRALKEAKPFQVAKRARRLQQRQDAQERNSDKVSRVAPLRDDGYSEGPNSLPTVMLAISKSCILKARFDTCVAGIEQKKFGRCIRREASVEVVEGFGGGSVRVLGIWQSTTRCQQQIVVNALLVDGQACEFLIGEDWMLEHQVKLNFAKRECKYRDEMGQKITLHFWCHSESLPVNGG</sequence>
<dbReference type="EMBL" id="BSXT01006696">
    <property type="protein sequence ID" value="GMF62839.1"/>
    <property type="molecule type" value="Genomic_DNA"/>
</dbReference>
<feature type="region of interest" description="Disordered" evidence="1">
    <location>
        <begin position="335"/>
        <end position="362"/>
    </location>
</feature>
<evidence type="ECO:0000313" key="2">
    <source>
        <dbReference type="EMBL" id="GMF62839.1"/>
    </source>
</evidence>
<comment type="caution">
    <text evidence="2">The sequence shown here is derived from an EMBL/GenBank/DDBJ whole genome shotgun (WGS) entry which is preliminary data.</text>
</comment>
<keyword evidence="3" id="KW-1185">Reference proteome</keyword>
<feature type="region of interest" description="Disordered" evidence="1">
    <location>
        <begin position="1"/>
        <end position="24"/>
    </location>
</feature>
<evidence type="ECO:0000313" key="3">
    <source>
        <dbReference type="Proteomes" id="UP001165121"/>
    </source>
</evidence>
<dbReference type="AlphaFoldDB" id="A0A9W6YH63"/>